<feature type="signal peptide" evidence="2">
    <location>
        <begin position="1"/>
        <end position="21"/>
    </location>
</feature>
<evidence type="ECO:0000256" key="1">
    <source>
        <dbReference type="SAM" id="MobiDB-lite"/>
    </source>
</evidence>
<evidence type="ECO:0000313" key="4">
    <source>
        <dbReference type="Proteomes" id="UP000481417"/>
    </source>
</evidence>
<accession>A0A6L6HJ17</accession>
<dbReference type="RefSeq" id="WP_154763243.1">
    <property type="nucleotide sequence ID" value="NZ_WMBT01000001.1"/>
</dbReference>
<sequence>MIRVIAVLILAVLGMADPARACTTQASSTFCTDGWVAQPMGGGDRRSRAEEQAGAWPGDDSGTDPSFGADGVYVEGAVAVDGPIPDEGDQL</sequence>
<dbReference type="AlphaFoldDB" id="A0A6L6HJ17"/>
<proteinExistence type="predicted"/>
<protein>
    <submittedName>
        <fullName evidence="3">Uncharacterized protein</fullName>
    </submittedName>
</protein>
<organism evidence="3 4">
    <name type="scientific">Paracoccus lichenicola</name>
    <dbReference type="NCBI Taxonomy" id="2665644"/>
    <lineage>
        <taxon>Bacteria</taxon>
        <taxon>Pseudomonadati</taxon>
        <taxon>Pseudomonadota</taxon>
        <taxon>Alphaproteobacteria</taxon>
        <taxon>Rhodobacterales</taxon>
        <taxon>Paracoccaceae</taxon>
        <taxon>Paracoccus</taxon>
    </lineage>
</organism>
<feature type="region of interest" description="Disordered" evidence="1">
    <location>
        <begin position="37"/>
        <end position="70"/>
    </location>
</feature>
<name>A0A6L6HJ17_9RHOB</name>
<keyword evidence="4" id="KW-1185">Reference proteome</keyword>
<evidence type="ECO:0000313" key="3">
    <source>
        <dbReference type="EMBL" id="MTD99173.1"/>
    </source>
</evidence>
<keyword evidence="2" id="KW-0732">Signal</keyword>
<feature type="chain" id="PRO_5026710101" evidence="2">
    <location>
        <begin position="22"/>
        <end position="91"/>
    </location>
</feature>
<evidence type="ECO:0000256" key="2">
    <source>
        <dbReference type="SAM" id="SignalP"/>
    </source>
</evidence>
<dbReference type="EMBL" id="WMBT01000001">
    <property type="protein sequence ID" value="MTD99173.1"/>
    <property type="molecule type" value="Genomic_DNA"/>
</dbReference>
<gene>
    <name evidence="3" type="ORF">GIY56_02600</name>
</gene>
<reference evidence="3 4" key="1">
    <citation type="submission" date="2019-11" db="EMBL/GenBank/DDBJ databases">
        <authorList>
            <person name="Lang L."/>
        </authorList>
    </citation>
    <scope>NUCLEOTIDE SEQUENCE [LARGE SCALE GENOMIC DNA]</scope>
    <source>
        <strain evidence="3 4">YIM 132242</strain>
    </source>
</reference>
<dbReference type="Proteomes" id="UP000481417">
    <property type="component" value="Unassembled WGS sequence"/>
</dbReference>
<comment type="caution">
    <text evidence="3">The sequence shown here is derived from an EMBL/GenBank/DDBJ whole genome shotgun (WGS) entry which is preliminary data.</text>
</comment>